<evidence type="ECO:0000313" key="3">
    <source>
        <dbReference type="Proteomes" id="UP000215902"/>
    </source>
</evidence>
<comment type="caution">
    <text evidence="2">The sequence shown here is derived from an EMBL/GenBank/DDBJ whole genome shotgun (WGS) entry which is preliminary data.</text>
</comment>
<sequence length="261" mass="27372">QWNANRMASAINSGLICFDSGGVCELQTPTSTPIAATASVGSVTNIPVTSSPRRPALAVPWQSATLSSPSSLSKLKNPMAASANTAAGAGSVKDDSLVELLARVQGSRMDDQRGKIDARNLELPAFLRVGAQTNSKLNKPAAEAATAVKSIANPNIIPSMRGQDKENSNVGNSVAKCSPHRPLRGRRHQPLKASPNVKLTPVHKLGGGREEPEFESVSVRSSTPSPTTHLLVLASPDSSSLLTVDNDAGQECGYEYKADRV</sequence>
<organism evidence="2 3">
    <name type="scientific">Macrostomum lignano</name>
    <dbReference type="NCBI Taxonomy" id="282301"/>
    <lineage>
        <taxon>Eukaryota</taxon>
        <taxon>Metazoa</taxon>
        <taxon>Spiralia</taxon>
        <taxon>Lophotrochozoa</taxon>
        <taxon>Platyhelminthes</taxon>
        <taxon>Rhabditophora</taxon>
        <taxon>Macrostomorpha</taxon>
        <taxon>Macrostomida</taxon>
        <taxon>Macrostomidae</taxon>
        <taxon>Macrostomum</taxon>
    </lineage>
</organism>
<dbReference type="Proteomes" id="UP000215902">
    <property type="component" value="Unassembled WGS sequence"/>
</dbReference>
<dbReference type="InterPro" id="IPR003109">
    <property type="entry name" value="GoLoco_motif"/>
</dbReference>
<feature type="non-terminal residue" evidence="2">
    <location>
        <position position="1"/>
    </location>
</feature>
<dbReference type="GO" id="GO:0030695">
    <property type="term" value="F:GTPase regulator activity"/>
    <property type="evidence" value="ECO:0007669"/>
    <property type="project" value="InterPro"/>
</dbReference>
<gene>
    <name evidence="2" type="ORF">BOX15_Mlig013856g2</name>
</gene>
<evidence type="ECO:0000313" key="2">
    <source>
        <dbReference type="EMBL" id="PAA56477.1"/>
    </source>
</evidence>
<proteinExistence type="predicted"/>
<dbReference type="SMART" id="SM00390">
    <property type="entry name" value="GoLoco"/>
    <property type="match status" value="1"/>
</dbReference>
<name>A0A267E6F6_9PLAT</name>
<dbReference type="EMBL" id="NIVC01002616">
    <property type="protein sequence ID" value="PAA56477.1"/>
    <property type="molecule type" value="Genomic_DNA"/>
</dbReference>
<dbReference type="PROSITE" id="PS50877">
    <property type="entry name" value="GOLOCO"/>
    <property type="match status" value="1"/>
</dbReference>
<feature type="region of interest" description="Disordered" evidence="1">
    <location>
        <begin position="200"/>
        <end position="229"/>
    </location>
</feature>
<reference evidence="2 3" key="1">
    <citation type="submission" date="2017-06" db="EMBL/GenBank/DDBJ databases">
        <title>A platform for efficient transgenesis in Macrostomum lignano, a flatworm model organism for stem cell research.</title>
        <authorList>
            <person name="Berezikov E."/>
        </authorList>
    </citation>
    <scope>NUCLEOTIDE SEQUENCE [LARGE SCALE GENOMIC DNA]</scope>
    <source>
        <strain evidence="2">DV1</strain>
        <tissue evidence="2">Whole organism</tissue>
    </source>
</reference>
<evidence type="ECO:0000256" key="1">
    <source>
        <dbReference type="SAM" id="MobiDB-lite"/>
    </source>
</evidence>
<accession>A0A267E6F6</accession>
<dbReference type="Pfam" id="PF02188">
    <property type="entry name" value="GoLoco"/>
    <property type="match status" value="1"/>
</dbReference>
<keyword evidence="3" id="KW-1185">Reference proteome</keyword>
<dbReference type="AlphaFoldDB" id="A0A267E6F6"/>
<protein>
    <submittedName>
        <fullName evidence="2">Uncharacterized protein</fullName>
    </submittedName>
</protein>
<feature type="compositionally biased region" description="Low complexity" evidence="1">
    <location>
        <begin position="216"/>
        <end position="228"/>
    </location>
</feature>